<organism evidence="1 2">
    <name type="scientific">Pluteus cervinus</name>
    <dbReference type="NCBI Taxonomy" id="181527"/>
    <lineage>
        <taxon>Eukaryota</taxon>
        <taxon>Fungi</taxon>
        <taxon>Dikarya</taxon>
        <taxon>Basidiomycota</taxon>
        <taxon>Agaricomycotina</taxon>
        <taxon>Agaricomycetes</taxon>
        <taxon>Agaricomycetidae</taxon>
        <taxon>Agaricales</taxon>
        <taxon>Pluteineae</taxon>
        <taxon>Pluteaceae</taxon>
        <taxon>Pluteus</taxon>
    </lineage>
</organism>
<dbReference type="EMBL" id="ML209135">
    <property type="protein sequence ID" value="TFK58939.1"/>
    <property type="molecule type" value="Genomic_DNA"/>
</dbReference>
<protein>
    <submittedName>
        <fullName evidence="1">Uncharacterized protein</fullName>
    </submittedName>
</protein>
<evidence type="ECO:0000313" key="1">
    <source>
        <dbReference type="EMBL" id="TFK58939.1"/>
    </source>
</evidence>
<reference evidence="1 2" key="1">
    <citation type="journal article" date="2019" name="Nat. Ecol. Evol.">
        <title>Megaphylogeny resolves global patterns of mushroom evolution.</title>
        <authorList>
            <person name="Varga T."/>
            <person name="Krizsan K."/>
            <person name="Foldi C."/>
            <person name="Dima B."/>
            <person name="Sanchez-Garcia M."/>
            <person name="Sanchez-Ramirez S."/>
            <person name="Szollosi G.J."/>
            <person name="Szarkandi J.G."/>
            <person name="Papp V."/>
            <person name="Albert L."/>
            <person name="Andreopoulos W."/>
            <person name="Angelini C."/>
            <person name="Antonin V."/>
            <person name="Barry K.W."/>
            <person name="Bougher N.L."/>
            <person name="Buchanan P."/>
            <person name="Buyck B."/>
            <person name="Bense V."/>
            <person name="Catcheside P."/>
            <person name="Chovatia M."/>
            <person name="Cooper J."/>
            <person name="Damon W."/>
            <person name="Desjardin D."/>
            <person name="Finy P."/>
            <person name="Geml J."/>
            <person name="Haridas S."/>
            <person name="Hughes K."/>
            <person name="Justo A."/>
            <person name="Karasinski D."/>
            <person name="Kautmanova I."/>
            <person name="Kiss B."/>
            <person name="Kocsube S."/>
            <person name="Kotiranta H."/>
            <person name="LaButti K.M."/>
            <person name="Lechner B.E."/>
            <person name="Liimatainen K."/>
            <person name="Lipzen A."/>
            <person name="Lukacs Z."/>
            <person name="Mihaltcheva S."/>
            <person name="Morgado L.N."/>
            <person name="Niskanen T."/>
            <person name="Noordeloos M.E."/>
            <person name="Ohm R.A."/>
            <person name="Ortiz-Santana B."/>
            <person name="Ovrebo C."/>
            <person name="Racz N."/>
            <person name="Riley R."/>
            <person name="Savchenko A."/>
            <person name="Shiryaev A."/>
            <person name="Soop K."/>
            <person name="Spirin V."/>
            <person name="Szebenyi C."/>
            <person name="Tomsovsky M."/>
            <person name="Tulloss R.E."/>
            <person name="Uehling J."/>
            <person name="Grigoriev I.V."/>
            <person name="Vagvolgyi C."/>
            <person name="Papp T."/>
            <person name="Martin F.M."/>
            <person name="Miettinen O."/>
            <person name="Hibbett D.S."/>
            <person name="Nagy L.G."/>
        </authorList>
    </citation>
    <scope>NUCLEOTIDE SEQUENCE [LARGE SCALE GENOMIC DNA]</scope>
    <source>
        <strain evidence="1 2">NL-1719</strain>
    </source>
</reference>
<accession>A0ACD3A0U0</accession>
<dbReference type="Proteomes" id="UP000308600">
    <property type="component" value="Unassembled WGS sequence"/>
</dbReference>
<proteinExistence type="predicted"/>
<evidence type="ECO:0000313" key="2">
    <source>
        <dbReference type="Proteomes" id="UP000308600"/>
    </source>
</evidence>
<keyword evidence="2" id="KW-1185">Reference proteome</keyword>
<name>A0ACD3A0U0_9AGAR</name>
<gene>
    <name evidence="1" type="ORF">BDN72DRAFT_655041</name>
</gene>
<sequence>MGNVTTRCLSRHSPAYFVKAVAARISFLFLFIFISCRYPLGFLFFSKSVYYICTPSKSTRFTLLRGNHECRHLTVCTSIRNRFVRYHWVP</sequence>